<name>R7QK55_CHOCR</name>
<dbReference type="SUPFAM" id="SSF56317">
    <property type="entry name" value="Carbon-nitrogen hydrolase"/>
    <property type="match status" value="1"/>
</dbReference>
<dbReference type="PROSITE" id="PS50263">
    <property type="entry name" value="CN_HYDROLASE"/>
    <property type="match status" value="1"/>
</dbReference>
<protein>
    <recommendedName>
        <fullName evidence="2">CN hydrolase domain-containing protein</fullName>
    </recommendedName>
</protein>
<reference evidence="4" key="1">
    <citation type="journal article" date="2013" name="Proc. Natl. Acad. Sci. U.S.A.">
        <title>Genome structure and metabolic features in the red seaweed Chondrus crispus shed light on evolution of the Archaeplastida.</title>
        <authorList>
            <person name="Collen J."/>
            <person name="Porcel B."/>
            <person name="Carre W."/>
            <person name="Ball S.G."/>
            <person name="Chaparro C."/>
            <person name="Tonon T."/>
            <person name="Barbeyron T."/>
            <person name="Michel G."/>
            <person name="Noel B."/>
            <person name="Valentin K."/>
            <person name="Elias M."/>
            <person name="Artiguenave F."/>
            <person name="Arun A."/>
            <person name="Aury J.M."/>
            <person name="Barbosa-Neto J.F."/>
            <person name="Bothwell J.H."/>
            <person name="Bouget F.Y."/>
            <person name="Brillet L."/>
            <person name="Cabello-Hurtado F."/>
            <person name="Capella-Gutierrez S."/>
            <person name="Charrier B."/>
            <person name="Cladiere L."/>
            <person name="Cock J.M."/>
            <person name="Coelho S.M."/>
            <person name="Colleoni C."/>
            <person name="Czjzek M."/>
            <person name="Da Silva C."/>
            <person name="Delage L."/>
            <person name="Denoeud F."/>
            <person name="Deschamps P."/>
            <person name="Dittami S.M."/>
            <person name="Gabaldon T."/>
            <person name="Gachon C.M."/>
            <person name="Groisillier A."/>
            <person name="Herve C."/>
            <person name="Jabbari K."/>
            <person name="Katinka M."/>
            <person name="Kloareg B."/>
            <person name="Kowalczyk N."/>
            <person name="Labadie K."/>
            <person name="Leblanc C."/>
            <person name="Lopez P.J."/>
            <person name="McLachlan D.H."/>
            <person name="Meslet-Cladiere L."/>
            <person name="Moustafa A."/>
            <person name="Nehr Z."/>
            <person name="Nyvall Collen P."/>
            <person name="Panaud O."/>
            <person name="Partensky F."/>
            <person name="Poulain J."/>
            <person name="Rensing S.A."/>
            <person name="Rousvoal S."/>
            <person name="Samson G."/>
            <person name="Symeonidi A."/>
            <person name="Weissenbach J."/>
            <person name="Zambounis A."/>
            <person name="Wincker P."/>
            <person name="Boyen C."/>
        </authorList>
    </citation>
    <scope>NUCLEOTIDE SEQUENCE [LARGE SCALE GENOMIC DNA]</scope>
    <source>
        <strain evidence="4">cv. Stackhouse</strain>
    </source>
</reference>
<dbReference type="AlphaFoldDB" id="R7QK55"/>
<dbReference type="OMA" id="ERSKYVC"/>
<evidence type="ECO:0000256" key="1">
    <source>
        <dbReference type="ARBA" id="ARBA00022801"/>
    </source>
</evidence>
<dbReference type="PANTHER" id="PTHR43674">
    <property type="entry name" value="NITRILASE C965.09-RELATED"/>
    <property type="match status" value="1"/>
</dbReference>
<keyword evidence="1" id="KW-0378">Hydrolase</keyword>
<evidence type="ECO:0000259" key="2">
    <source>
        <dbReference type="PROSITE" id="PS50263"/>
    </source>
</evidence>
<dbReference type="Proteomes" id="UP000012073">
    <property type="component" value="Unassembled WGS sequence"/>
</dbReference>
<evidence type="ECO:0000313" key="3">
    <source>
        <dbReference type="EMBL" id="CDF38133.1"/>
    </source>
</evidence>
<dbReference type="STRING" id="2769.R7QK55"/>
<dbReference type="Gramene" id="CDF38133">
    <property type="protein sequence ID" value="CDF38133"/>
    <property type="gene ID" value="CHC_T00006315001"/>
</dbReference>
<keyword evidence="4" id="KW-1185">Reference proteome</keyword>
<dbReference type="Gene3D" id="3.60.110.10">
    <property type="entry name" value="Carbon-nitrogen hydrolase"/>
    <property type="match status" value="1"/>
</dbReference>
<dbReference type="OrthoDB" id="412018at2759"/>
<dbReference type="Pfam" id="PF00795">
    <property type="entry name" value="CN_hydrolase"/>
    <property type="match status" value="1"/>
</dbReference>
<dbReference type="RefSeq" id="XP_005718002.1">
    <property type="nucleotide sequence ID" value="XM_005717945.1"/>
</dbReference>
<dbReference type="PANTHER" id="PTHR43674:SF2">
    <property type="entry name" value="BETA-UREIDOPROPIONASE"/>
    <property type="match status" value="1"/>
</dbReference>
<gene>
    <name evidence="3" type="ORF">CHC_T00006315001</name>
</gene>
<dbReference type="InterPro" id="IPR003010">
    <property type="entry name" value="C-N_Hydrolase"/>
</dbReference>
<accession>R7QK55</accession>
<sequence length="131" mass="14549">MASGVNVSAAVATAAHRVVTVAAIQFQCGADVESNCRKAEALIRDAARKGANIILLQELFASLYFPIDQMDCMRLAVSIEDDKSYILRFQTLARDLSVVLPISFFERSKYVCPLFFPSRFCFLSGVYDLCH</sequence>
<organism evidence="3 4">
    <name type="scientific">Chondrus crispus</name>
    <name type="common">Carrageen Irish moss</name>
    <name type="synonym">Polymorpha crispa</name>
    <dbReference type="NCBI Taxonomy" id="2769"/>
    <lineage>
        <taxon>Eukaryota</taxon>
        <taxon>Rhodophyta</taxon>
        <taxon>Florideophyceae</taxon>
        <taxon>Rhodymeniophycidae</taxon>
        <taxon>Gigartinales</taxon>
        <taxon>Gigartinaceae</taxon>
        <taxon>Chondrus</taxon>
    </lineage>
</organism>
<evidence type="ECO:0000313" key="4">
    <source>
        <dbReference type="Proteomes" id="UP000012073"/>
    </source>
</evidence>
<dbReference type="EMBL" id="HG001898">
    <property type="protein sequence ID" value="CDF38133.1"/>
    <property type="molecule type" value="Genomic_DNA"/>
</dbReference>
<feature type="domain" description="CN hydrolase" evidence="2">
    <location>
        <begin position="19"/>
        <end position="131"/>
    </location>
</feature>
<dbReference type="GO" id="GO:0016811">
    <property type="term" value="F:hydrolase activity, acting on carbon-nitrogen (but not peptide) bonds, in linear amides"/>
    <property type="evidence" value="ECO:0007669"/>
    <property type="project" value="UniProtKB-ARBA"/>
</dbReference>
<dbReference type="GeneID" id="17325751"/>
<dbReference type="PhylomeDB" id="R7QK55"/>
<proteinExistence type="predicted"/>
<dbReference type="KEGG" id="ccp:CHC_T00006315001"/>
<dbReference type="InterPro" id="IPR050345">
    <property type="entry name" value="Aliph_Amidase/BUP"/>
</dbReference>
<dbReference type="InterPro" id="IPR036526">
    <property type="entry name" value="C-N_Hydrolase_sf"/>
</dbReference>